<dbReference type="Gene3D" id="3.40.50.300">
    <property type="entry name" value="P-loop containing nucleotide triphosphate hydrolases"/>
    <property type="match status" value="1"/>
</dbReference>
<dbReference type="InterPro" id="IPR007111">
    <property type="entry name" value="NACHT_NTPase"/>
</dbReference>
<dbReference type="AlphaFoldDB" id="A0A7S1UPK7"/>
<dbReference type="PANTHER" id="PTHR47691">
    <property type="entry name" value="REGULATOR-RELATED"/>
    <property type="match status" value="1"/>
</dbReference>
<dbReference type="Pfam" id="PF05729">
    <property type="entry name" value="NACHT"/>
    <property type="match status" value="1"/>
</dbReference>
<dbReference type="PANTHER" id="PTHR47691:SF3">
    <property type="entry name" value="HTH-TYPE TRANSCRIPTIONAL REGULATOR RV0890C-RELATED"/>
    <property type="match status" value="1"/>
</dbReference>
<evidence type="ECO:0000259" key="3">
    <source>
        <dbReference type="Pfam" id="PF05729"/>
    </source>
</evidence>
<evidence type="ECO:0008006" key="6">
    <source>
        <dbReference type="Google" id="ProtNLM"/>
    </source>
</evidence>
<evidence type="ECO:0000313" key="5">
    <source>
        <dbReference type="EMBL" id="CAD9274346.1"/>
    </source>
</evidence>
<evidence type="ECO:0000259" key="4">
    <source>
        <dbReference type="Pfam" id="PF12770"/>
    </source>
</evidence>
<evidence type="ECO:0000256" key="1">
    <source>
        <dbReference type="ARBA" id="ARBA00022741"/>
    </source>
</evidence>
<organism evidence="5">
    <name type="scientific">Grammatophora oceanica</name>
    <dbReference type="NCBI Taxonomy" id="210454"/>
    <lineage>
        <taxon>Eukaryota</taxon>
        <taxon>Sar</taxon>
        <taxon>Stramenopiles</taxon>
        <taxon>Ochrophyta</taxon>
        <taxon>Bacillariophyta</taxon>
        <taxon>Fragilariophyceae</taxon>
        <taxon>Fragilariophycidae</taxon>
        <taxon>Rhabdonematales</taxon>
        <taxon>Grammatophoraceae</taxon>
        <taxon>Grammatophora</taxon>
    </lineage>
</organism>
<gene>
    <name evidence="5" type="ORF">GOCE00092_LOCUS3254</name>
</gene>
<dbReference type="Gene3D" id="3.80.10.10">
    <property type="entry name" value="Ribonuclease Inhibitor"/>
    <property type="match status" value="1"/>
</dbReference>
<keyword evidence="2" id="KW-0067">ATP-binding</keyword>
<dbReference type="InterPro" id="IPR024983">
    <property type="entry name" value="CHAT_dom"/>
</dbReference>
<reference evidence="5" key="1">
    <citation type="submission" date="2021-01" db="EMBL/GenBank/DDBJ databases">
        <authorList>
            <person name="Corre E."/>
            <person name="Pelletier E."/>
            <person name="Niang G."/>
            <person name="Scheremetjew M."/>
            <person name="Finn R."/>
            <person name="Kale V."/>
            <person name="Holt S."/>
            <person name="Cochrane G."/>
            <person name="Meng A."/>
            <person name="Brown T."/>
            <person name="Cohen L."/>
        </authorList>
    </citation>
    <scope>NUCLEOTIDE SEQUENCE</scope>
    <source>
        <strain evidence="5">CCMP 410</strain>
    </source>
</reference>
<name>A0A7S1UPK7_9STRA</name>
<accession>A0A7S1UPK7</accession>
<dbReference type="SUPFAM" id="SSF52047">
    <property type="entry name" value="RNI-like"/>
    <property type="match status" value="1"/>
</dbReference>
<dbReference type="EMBL" id="HBGK01006193">
    <property type="protein sequence ID" value="CAD9274346.1"/>
    <property type="molecule type" value="Transcribed_RNA"/>
</dbReference>
<feature type="domain" description="NACHT" evidence="3">
    <location>
        <begin position="485"/>
        <end position="645"/>
    </location>
</feature>
<dbReference type="InterPro" id="IPR032675">
    <property type="entry name" value="LRR_dom_sf"/>
</dbReference>
<proteinExistence type="predicted"/>
<dbReference type="InterPro" id="IPR027417">
    <property type="entry name" value="P-loop_NTPase"/>
</dbReference>
<evidence type="ECO:0000256" key="2">
    <source>
        <dbReference type="ARBA" id="ARBA00022840"/>
    </source>
</evidence>
<sequence length="720" mass="80286">MTKQSWRSPLHTLNLASNNLATGGLVLEIIALLKNNALALRSLDLSDNGLVNDGYQFTPEVLCGSIAKNSCLRELDLSGNSFNFQFVDGLLFHLGQREAETGLSSLKLDRNVPELSESQKLDLERVLKRSRKVAFERFLSDQERIKSGKVLDDPVIAERNPSLTDAGLRERLSALDSEDTFDLDQELGRKYSPTEKGGNMITVLFSAPLVFHDESRRLRPFAKLDFAMERDLIWHCLKEASRDIELSFDTATHHRLLATMTKRSSCLHYSGHGHPSYLPFENGKGGPHWLQVNELREMVSQEGGAPFKMVFVSACHSGLAGETFASAGVPHVVCCQQESELKDTAALAFTRQFYLALTVGHTVKEAFEQGCKAVRATPNLRNPEIEMKKFVLLPRDGNHDVPVFNAKPLREWPNMGSSRILQASSRPRRGRSLMRSRSLYFGGARSSELSVRNMMQEDPSPTPPQDFMGREVDMFKVLGSILTKRLVSVVGEPGVGRSSLVCSLCHYVNERSSTIMEIDQIFYVKTKQARGDRCQKLIKSLLDKLVEAGKANPPDDGMDLEDLFEAVCNSLKNTKALIVFDRTELLEGEDEAQDFPMFLSNLFRETRNVRVVLTSRQPLGIPSLGGVVEQPHYLRPLDFANTVRLFAKLSPELHTPKARQDFFSRVVAGDSSQADLCISDQGINDRTRSIFAKFGNGMPDGVEKAAYTLRDEVATLGLDS</sequence>
<keyword evidence="1" id="KW-0547">Nucleotide-binding</keyword>
<dbReference type="GO" id="GO:0005524">
    <property type="term" value="F:ATP binding"/>
    <property type="evidence" value="ECO:0007669"/>
    <property type="project" value="UniProtKB-KW"/>
</dbReference>
<feature type="domain" description="CHAT" evidence="4">
    <location>
        <begin position="246"/>
        <end position="379"/>
    </location>
</feature>
<protein>
    <recommendedName>
        <fullName evidence="6">CHAT domain-containing protein</fullName>
    </recommendedName>
</protein>
<dbReference type="Pfam" id="PF12770">
    <property type="entry name" value="CHAT"/>
    <property type="match status" value="1"/>
</dbReference>
<dbReference type="SUPFAM" id="SSF52540">
    <property type="entry name" value="P-loop containing nucleoside triphosphate hydrolases"/>
    <property type="match status" value="1"/>
</dbReference>